<evidence type="ECO:0000256" key="4">
    <source>
        <dbReference type="ARBA" id="ARBA00012339"/>
    </source>
</evidence>
<reference evidence="14 15" key="1">
    <citation type="submission" date="2022-06" db="EMBL/GenBank/DDBJ databases">
        <title>Paraconexibacter antarcticus.</title>
        <authorList>
            <person name="Kim C.S."/>
        </authorList>
    </citation>
    <scope>NUCLEOTIDE SEQUENCE [LARGE SCALE GENOMIC DNA]</scope>
    <source>
        <strain evidence="14 15">02-257</strain>
    </source>
</reference>
<dbReference type="InterPro" id="IPR022761">
    <property type="entry name" value="Fumarate_lyase_N"/>
</dbReference>
<dbReference type="InterPro" id="IPR020557">
    <property type="entry name" value="Fumarate_lyase_CS"/>
</dbReference>
<comment type="similarity">
    <text evidence="3 11">Belongs to the lyase 1 family. Adenylosuccinate lyase subfamily.</text>
</comment>
<evidence type="ECO:0000256" key="12">
    <source>
        <dbReference type="SAM" id="MobiDB-lite"/>
    </source>
</evidence>
<dbReference type="RefSeq" id="WP_254571525.1">
    <property type="nucleotide sequence ID" value="NZ_CP098502.1"/>
</dbReference>
<dbReference type="PRINTS" id="PR00145">
    <property type="entry name" value="ARGSUCLYASE"/>
</dbReference>
<dbReference type="Pfam" id="PF10397">
    <property type="entry name" value="ADSL_C"/>
    <property type="match status" value="1"/>
</dbReference>
<dbReference type="SMART" id="SM00998">
    <property type="entry name" value="ADSL_C"/>
    <property type="match status" value="1"/>
</dbReference>
<dbReference type="PANTHER" id="PTHR43172">
    <property type="entry name" value="ADENYLOSUCCINATE LYASE"/>
    <property type="match status" value="1"/>
</dbReference>
<feature type="region of interest" description="Disordered" evidence="12">
    <location>
        <begin position="248"/>
        <end position="268"/>
    </location>
</feature>
<dbReference type="EC" id="4.3.2.2" evidence="4 10"/>
<accession>A0ABY5DVW3</accession>
<keyword evidence="15" id="KW-1185">Reference proteome</keyword>
<evidence type="ECO:0000256" key="3">
    <source>
        <dbReference type="ARBA" id="ARBA00008273"/>
    </source>
</evidence>
<gene>
    <name evidence="14" type="primary">purB</name>
    <name evidence="14" type="ORF">NBH00_01135</name>
</gene>
<name>A0ABY5DVW3_9ACTN</name>
<dbReference type="InterPro" id="IPR008948">
    <property type="entry name" value="L-Aspartase-like"/>
</dbReference>
<evidence type="ECO:0000256" key="10">
    <source>
        <dbReference type="NCBIfam" id="TIGR00928"/>
    </source>
</evidence>
<evidence type="ECO:0000256" key="11">
    <source>
        <dbReference type="RuleBase" id="RU361172"/>
    </source>
</evidence>
<dbReference type="PROSITE" id="PS00163">
    <property type="entry name" value="FUMARATE_LYASES"/>
    <property type="match status" value="1"/>
</dbReference>
<comment type="catalytic activity">
    <reaction evidence="9">
        <text>N(6)-(1,2-dicarboxyethyl)-AMP = fumarate + AMP</text>
        <dbReference type="Rhea" id="RHEA:16853"/>
        <dbReference type="ChEBI" id="CHEBI:29806"/>
        <dbReference type="ChEBI" id="CHEBI:57567"/>
        <dbReference type="ChEBI" id="CHEBI:456215"/>
        <dbReference type="EC" id="4.3.2.2"/>
    </reaction>
    <physiologicalReaction direction="left-to-right" evidence="9">
        <dbReference type="Rhea" id="RHEA:16854"/>
    </physiologicalReaction>
</comment>
<evidence type="ECO:0000313" key="14">
    <source>
        <dbReference type="EMBL" id="UTI64827.1"/>
    </source>
</evidence>
<dbReference type="Gene3D" id="1.10.40.30">
    <property type="entry name" value="Fumarase/aspartase (C-terminal domain)"/>
    <property type="match status" value="1"/>
</dbReference>
<dbReference type="InterPro" id="IPR004769">
    <property type="entry name" value="Pur_lyase"/>
</dbReference>
<dbReference type="EMBL" id="CP098502">
    <property type="protein sequence ID" value="UTI64827.1"/>
    <property type="molecule type" value="Genomic_DNA"/>
</dbReference>
<keyword evidence="6 11" id="KW-0456">Lyase</keyword>
<feature type="domain" description="Adenylosuccinate lyase C-terminal" evidence="13">
    <location>
        <begin position="347"/>
        <end position="423"/>
    </location>
</feature>
<evidence type="ECO:0000256" key="8">
    <source>
        <dbReference type="ARBA" id="ARBA00030717"/>
    </source>
</evidence>
<evidence type="ECO:0000256" key="6">
    <source>
        <dbReference type="ARBA" id="ARBA00023239"/>
    </source>
</evidence>
<dbReference type="PRINTS" id="PR00149">
    <property type="entry name" value="FUMRATELYASE"/>
</dbReference>
<dbReference type="InterPro" id="IPR000362">
    <property type="entry name" value="Fumarate_lyase_fam"/>
</dbReference>
<evidence type="ECO:0000256" key="5">
    <source>
        <dbReference type="ARBA" id="ARBA00017058"/>
    </source>
</evidence>
<comment type="catalytic activity">
    <reaction evidence="7">
        <text>(2S)-2-[5-amino-1-(5-phospho-beta-D-ribosyl)imidazole-4-carboxamido]succinate = 5-amino-1-(5-phospho-beta-D-ribosyl)imidazole-4-carboxamide + fumarate</text>
        <dbReference type="Rhea" id="RHEA:23920"/>
        <dbReference type="ChEBI" id="CHEBI:29806"/>
        <dbReference type="ChEBI" id="CHEBI:58443"/>
        <dbReference type="ChEBI" id="CHEBI:58475"/>
        <dbReference type="EC" id="4.3.2.2"/>
    </reaction>
    <physiologicalReaction direction="left-to-right" evidence="7">
        <dbReference type="Rhea" id="RHEA:23921"/>
    </physiologicalReaction>
</comment>
<dbReference type="Gene3D" id="1.20.200.10">
    <property type="entry name" value="Fumarase/aspartase (Central domain)"/>
    <property type="match status" value="1"/>
</dbReference>
<dbReference type="InterPro" id="IPR019468">
    <property type="entry name" value="AdenyloSucc_lyase_C"/>
</dbReference>
<evidence type="ECO:0000256" key="2">
    <source>
        <dbReference type="ARBA" id="ARBA00004734"/>
    </source>
</evidence>
<protein>
    <recommendedName>
        <fullName evidence="5 10">Adenylosuccinate lyase</fullName>
        <shortName evidence="11">ASL</shortName>
        <ecNumber evidence="4 10">4.3.2.2</ecNumber>
    </recommendedName>
    <alternativeName>
        <fullName evidence="8 11">Adenylosuccinase</fullName>
    </alternativeName>
</protein>
<comment type="pathway">
    <text evidence="2 11">Purine metabolism; AMP biosynthesis via de novo pathway; AMP from IMP: step 2/2.</text>
</comment>
<evidence type="ECO:0000256" key="9">
    <source>
        <dbReference type="ARBA" id="ARBA00049115"/>
    </source>
</evidence>
<dbReference type="InterPro" id="IPR024083">
    <property type="entry name" value="Fumarase/histidase_N"/>
</dbReference>
<dbReference type="GO" id="GO:0016829">
    <property type="term" value="F:lyase activity"/>
    <property type="evidence" value="ECO:0007669"/>
    <property type="project" value="UniProtKB-KW"/>
</dbReference>
<evidence type="ECO:0000256" key="7">
    <source>
        <dbReference type="ARBA" id="ARBA00024477"/>
    </source>
</evidence>
<dbReference type="CDD" id="cd01360">
    <property type="entry name" value="Adenylsuccinate_lyase_1"/>
    <property type="match status" value="1"/>
</dbReference>
<dbReference type="SUPFAM" id="SSF48557">
    <property type="entry name" value="L-aspartase-like"/>
    <property type="match status" value="1"/>
</dbReference>
<sequence>MITRYTRPELGDLWTDHAKLEAWRRVEVAACEEMDGPSEADLEAIRAATFTVEAVLEREKITDHDVAAFVDVLSASAGEQAGRWIHFGLTSSDVLDTALALQLQSAGQVIVPQAWTLAEALAAQARAHVQTLCVGRTHGVHAEPTTFGIKMAGYAMEAARNADRLERAFAQVATGALSGAVGTYAATSPEFERKVLARLGLNGEPVSTQVVPRDRHAELLQAIALAGAGLERFATEIRHLQRTEVREVEEPFRSGQQKGSSAMPHKRNPINTERITGLARVLRGYAQTGLENVALWHERDISHSGAERVVLPDATILLHYATHVALRIAKGMVVHPDRMAENLELTHGALFSQRLLLALVRSGLSRDDAYRIAQELAQRAWDERIALRTLVEADERCAALDVDDVFDASHYARHAAEIVGRLDDVIPA</sequence>
<dbReference type="Proteomes" id="UP001056035">
    <property type="component" value="Chromosome"/>
</dbReference>
<organism evidence="14 15">
    <name type="scientific">Paraconexibacter antarcticus</name>
    <dbReference type="NCBI Taxonomy" id="2949664"/>
    <lineage>
        <taxon>Bacteria</taxon>
        <taxon>Bacillati</taxon>
        <taxon>Actinomycetota</taxon>
        <taxon>Thermoleophilia</taxon>
        <taxon>Solirubrobacterales</taxon>
        <taxon>Paraconexibacteraceae</taxon>
        <taxon>Paraconexibacter</taxon>
    </lineage>
</organism>
<dbReference type="NCBIfam" id="TIGR00928">
    <property type="entry name" value="purB"/>
    <property type="match status" value="1"/>
</dbReference>
<proteinExistence type="inferred from homology"/>
<evidence type="ECO:0000259" key="13">
    <source>
        <dbReference type="SMART" id="SM00998"/>
    </source>
</evidence>
<dbReference type="PANTHER" id="PTHR43172:SF1">
    <property type="entry name" value="ADENYLOSUCCINATE LYASE"/>
    <property type="match status" value="1"/>
</dbReference>
<dbReference type="Pfam" id="PF00206">
    <property type="entry name" value="Lyase_1"/>
    <property type="match status" value="1"/>
</dbReference>
<comment type="pathway">
    <text evidence="1 11">Purine metabolism; IMP biosynthesis via de novo pathway; 5-amino-1-(5-phospho-D-ribosyl)imidazole-4-carboxamide from 5-amino-1-(5-phospho-D-ribosyl)imidazole-4-carboxylate: step 2/2.</text>
</comment>
<evidence type="ECO:0000313" key="15">
    <source>
        <dbReference type="Proteomes" id="UP001056035"/>
    </source>
</evidence>
<dbReference type="Gene3D" id="1.10.275.10">
    <property type="entry name" value="Fumarase/aspartase (N-terminal domain)"/>
    <property type="match status" value="1"/>
</dbReference>
<evidence type="ECO:0000256" key="1">
    <source>
        <dbReference type="ARBA" id="ARBA00004706"/>
    </source>
</evidence>
<keyword evidence="11" id="KW-0658">Purine biosynthesis</keyword>